<dbReference type="KEGG" id="als:DJ013_18035"/>
<accession>A0A2Z4GF82</accession>
<evidence type="ECO:0000313" key="2">
    <source>
        <dbReference type="EMBL" id="AWV99966.1"/>
    </source>
</evidence>
<gene>
    <name evidence="2" type="ORF">DJ013_18035</name>
</gene>
<keyword evidence="1" id="KW-0812">Transmembrane</keyword>
<feature type="transmembrane region" description="Helical" evidence="1">
    <location>
        <begin position="25"/>
        <end position="49"/>
    </location>
</feature>
<name>A0A2Z4GF82_9BACT</name>
<keyword evidence="3" id="KW-1185">Reference proteome</keyword>
<dbReference type="EMBL" id="CP029480">
    <property type="protein sequence ID" value="AWV99966.1"/>
    <property type="molecule type" value="Genomic_DNA"/>
</dbReference>
<dbReference type="AlphaFoldDB" id="A0A2Z4GF82"/>
<proteinExistence type="predicted"/>
<sequence length="69" mass="7663">MATSFIINIYLGTYYWIKKIDGLTFGAYTIIPIFVVLLSVGLICSMILISCNLNPAIAYVFNGCIVCIY</sequence>
<dbReference type="Proteomes" id="UP000249873">
    <property type="component" value="Chromosome"/>
</dbReference>
<protein>
    <submittedName>
        <fullName evidence="2">Uncharacterized protein</fullName>
    </submittedName>
</protein>
<reference evidence="2 3" key="1">
    <citation type="submission" date="2018-05" db="EMBL/GenBank/DDBJ databases">
        <title>Complete genome sequence of Arcticibacterium luteifluviistationis SM1504T, a cytophagaceae bacterium isolated from Arctic surface seawater.</title>
        <authorList>
            <person name="Li Y."/>
            <person name="Qin Q.-L."/>
        </authorList>
    </citation>
    <scope>NUCLEOTIDE SEQUENCE [LARGE SCALE GENOMIC DNA]</scope>
    <source>
        <strain evidence="2 3">SM1504</strain>
    </source>
</reference>
<evidence type="ECO:0000313" key="3">
    <source>
        <dbReference type="Proteomes" id="UP000249873"/>
    </source>
</evidence>
<organism evidence="2 3">
    <name type="scientific">Arcticibacterium luteifluviistationis</name>
    <dbReference type="NCBI Taxonomy" id="1784714"/>
    <lineage>
        <taxon>Bacteria</taxon>
        <taxon>Pseudomonadati</taxon>
        <taxon>Bacteroidota</taxon>
        <taxon>Cytophagia</taxon>
        <taxon>Cytophagales</taxon>
        <taxon>Leadbetterellaceae</taxon>
        <taxon>Arcticibacterium</taxon>
    </lineage>
</organism>
<evidence type="ECO:0000256" key="1">
    <source>
        <dbReference type="SAM" id="Phobius"/>
    </source>
</evidence>
<keyword evidence="1" id="KW-0472">Membrane</keyword>
<keyword evidence="1" id="KW-1133">Transmembrane helix</keyword>